<reference evidence="10" key="1">
    <citation type="journal article" date="2019" name="PeerJ">
        <title>Genes of the pig, Sus scrofa, reconstructed with EvidentialGene.</title>
        <authorList>
            <person name="Gilbert D.G."/>
        </authorList>
    </citation>
    <scope>NUCLEOTIDE SEQUENCE</scope>
</reference>
<comment type="similarity">
    <text evidence="2">Belongs to the universal ribosomal protein uL14 family.</text>
</comment>
<dbReference type="CDD" id="cd00337">
    <property type="entry name" value="Ribosomal_uL14"/>
    <property type="match status" value="1"/>
</dbReference>
<dbReference type="InterPro" id="IPR036853">
    <property type="entry name" value="Ribosomal_uL14_sf"/>
</dbReference>
<evidence type="ECO:0000256" key="9">
    <source>
        <dbReference type="SAM" id="MobiDB-lite"/>
    </source>
</evidence>
<dbReference type="Gene3D" id="2.40.150.20">
    <property type="entry name" value="Ribosomal protein L14"/>
    <property type="match status" value="1"/>
</dbReference>
<evidence type="ECO:0000256" key="5">
    <source>
        <dbReference type="ARBA" id="ARBA00023128"/>
    </source>
</evidence>
<evidence type="ECO:0000256" key="8">
    <source>
        <dbReference type="ARBA" id="ARBA00042938"/>
    </source>
</evidence>
<organism evidence="10">
    <name type="scientific">Sus scrofa</name>
    <name type="common">Pig</name>
    <dbReference type="NCBI Taxonomy" id="9823"/>
    <lineage>
        <taxon>Eukaryota</taxon>
        <taxon>Metazoa</taxon>
        <taxon>Chordata</taxon>
        <taxon>Craniata</taxon>
        <taxon>Vertebrata</taxon>
        <taxon>Euteleostomi</taxon>
        <taxon>Mammalia</taxon>
        <taxon>Eutheria</taxon>
        <taxon>Laurasiatheria</taxon>
        <taxon>Artiodactyla</taxon>
        <taxon>Suina</taxon>
        <taxon>Suidae</taxon>
        <taxon>Sus</taxon>
    </lineage>
</organism>
<accession>A0A287A0C3</accession>
<dbReference type="SMART" id="SM01374">
    <property type="entry name" value="Ribosomal_L14"/>
    <property type="match status" value="1"/>
</dbReference>
<proteinExistence type="inferred from homology"/>
<dbReference type="PANTHER" id="PTHR21037">
    <property type="entry name" value="39S RIBOSOMAL PROTEIN L14, MITOCHONDRIAL"/>
    <property type="match status" value="1"/>
</dbReference>
<dbReference type="GO" id="GO:0003735">
    <property type="term" value="F:structural constituent of ribosome"/>
    <property type="evidence" value="ECO:0007669"/>
    <property type="project" value="InterPro"/>
</dbReference>
<keyword evidence="3" id="KW-0809">Transit peptide</keyword>
<feature type="compositionally biased region" description="Basic and acidic residues" evidence="9">
    <location>
        <begin position="56"/>
        <end position="73"/>
    </location>
</feature>
<dbReference type="GO" id="GO:0005840">
    <property type="term" value="C:ribosome"/>
    <property type="evidence" value="ECO:0007669"/>
    <property type="project" value="UniProtKB-KW"/>
</dbReference>
<comment type="subcellular location">
    <subcellularLocation>
        <location evidence="1">Mitochondrion</location>
    </subcellularLocation>
</comment>
<name>A0A287A0C3_PIG</name>
<gene>
    <name evidence="11" type="primary">MRPL14</name>
</gene>
<dbReference type="VGNC" id="VGNC:90352">
    <property type="gene designation" value="MRPL14"/>
</dbReference>
<dbReference type="Pfam" id="PF00238">
    <property type="entry name" value="Ribosomal_L14"/>
    <property type="match status" value="1"/>
</dbReference>
<evidence type="ECO:0000256" key="4">
    <source>
        <dbReference type="ARBA" id="ARBA00022980"/>
    </source>
</evidence>
<protein>
    <recommendedName>
        <fullName evidence="7">Large ribosomal subunit protein uL14m</fullName>
    </recommendedName>
    <alternativeName>
        <fullName evidence="8">39S ribosomal protein L14, mitochondrial</fullName>
    </alternativeName>
</protein>
<evidence type="ECO:0000313" key="10">
    <source>
        <dbReference type="EMBL" id="HDB56238.1"/>
    </source>
</evidence>
<evidence type="ECO:0000256" key="2">
    <source>
        <dbReference type="ARBA" id="ARBA00010745"/>
    </source>
</evidence>
<dbReference type="InterPro" id="IPR000218">
    <property type="entry name" value="Ribosomal_uL14"/>
</dbReference>
<evidence type="ECO:0000256" key="6">
    <source>
        <dbReference type="ARBA" id="ARBA00023274"/>
    </source>
</evidence>
<evidence type="ECO:0000256" key="3">
    <source>
        <dbReference type="ARBA" id="ARBA00022946"/>
    </source>
</evidence>
<dbReference type="HAMAP" id="MF_01367">
    <property type="entry name" value="Ribosomal_uL14"/>
    <property type="match status" value="1"/>
</dbReference>
<evidence type="ECO:0000313" key="11">
    <source>
        <dbReference type="VGNC" id="VGNC:90352"/>
    </source>
</evidence>
<dbReference type="FunFam" id="2.40.150.20:FF:000004">
    <property type="entry name" value="39S ribosomal protein L14, mitochondrial"/>
    <property type="match status" value="1"/>
</dbReference>
<dbReference type="EMBL" id="DQIR01200761">
    <property type="protein sequence ID" value="HDB56238.1"/>
    <property type="molecule type" value="Transcribed_RNA"/>
</dbReference>
<dbReference type="Bgee" id="ENSSSCG00000001696">
    <property type="expression patterns" value="Expressed in semimembranosus muscle and 45 other cell types or tissues"/>
</dbReference>
<dbReference type="GO" id="GO:1990904">
    <property type="term" value="C:ribonucleoprotein complex"/>
    <property type="evidence" value="ECO:0007669"/>
    <property type="project" value="UniProtKB-KW"/>
</dbReference>
<sequence>MPALANPAFAGAQTPTPGRPRGYSAPGAGEKIKDTEGIGLGDSGIQNSGAGAADSPQRRRADGAQLEPRRGAEGTRTWTGQGLPSRDCMAFCTGLRGPFAQVSRALSQRCFSTTGSLSAIQKMTRVRVVDNSALGTTPYHRPPRCIHVYNKTGVGKVGDRILLAIRGQKKKALIVGHRMPGPRMTPRFDSNNVVLLEDNGNPVGTRIKTPIPSSLRQREGEFSKVLAIAQNFV</sequence>
<dbReference type="AlphaFoldDB" id="A0A287A0C3"/>
<keyword evidence="4 10" id="KW-0689">Ribosomal protein</keyword>
<dbReference type="SUPFAM" id="SSF50193">
    <property type="entry name" value="Ribosomal protein L14"/>
    <property type="match status" value="1"/>
</dbReference>
<dbReference type="PANTHER" id="PTHR21037:SF3">
    <property type="entry name" value="LARGE RIBOSOMAL SUBUNIT PROTEIN UL14M"/>
    <property type="match status" value="1"/>
</dbReference>
<dbReference type="GO" id="GO:0005743">
    <property type="term" value="C:mitochondrial inner membrane"/>
    <property type="evidence" value="ECO:0007669"/>
    <property type="project" value="UniProtKB-ARBA"/>
</dbReference>
<keyword evidence="5" id="KW-0496">Mitochondrion</keyword>
<keyword evidence="6" id="KW-0687">Ribonucleoprotein</keyword>
<evidence type="ECO:0000256" key="1">
    <source>
        <dbReference type="ARBA" id="ARBA00004173"/>
    </source>
</evidence>
<evidence type="ECO:0000256" key="7">
    <source>
        <dbReference type="ARBA" id="ARBA00040118"/>
    </source>
</evidence>
<dbReference type="GO" id="GO:0006412">
    <property type="term" value="P:translation"/>
    <property type="evidence" value="ECO:0007669"/>
    <property type="project" value="InterPro"/>
</dbReference>
<feature type="region of interest" description="Disordered" evidence="9">
    <location>
        <begin position="1"/>
        <end position="80"/>
    </location>
</feature>
<dbReference type="ExpressionAtlas" id="A0A287A0C3">
    <property type="expression patterns" value="baseline and differential"/>
</dbReference>